<evidence type="ECO:0000256" key="1">
    <source>
        <dbReference type="SAM" id="MobiDB-lite"/>
    </source>
</evidence>
<name>A0A4Q9Q446_9APHY</name>
<reference evidence="2 3" key="1">
    <citation type="submission" date="2019-01" db="EMBL/GenBank/DDBJ databases">
        <title>Draft genome sequences of three monokaryotic isolates of the white-rot basidiomycete fungus Dichomitus squalens.</title>
        <authorList>
            <consortium name="DOE Joint Genome Institute"/>
            <person name="Lopez S.C."/>
            <person name="Andreopoulos B."/>
            <person name="Pangilinan J."/>
            <person name="Lipzen A."/>
            <person name="Riley R."/>
            <person name="Ahrendt S."/>
            <person name="Ng V."/>
            <person name="Barry K."/>
            <person name="Daum C."/>
            <person name="Grigoriev I.V."/>
            <person name="Hilden K.S."/>
            <person name="Makela M.R."/>
            <person name="de Vries R.P."/>
        </authorList>
    </citation>
    <scope>NUCLEOTIDE SEQUENCE [LARGE SCALE GENOMIC DNA]</scope>
    <source>
        <strain evidence="2 3">CBS 464.89</strain>
    </source>
</reference>
<keyword evidence="3" id="KW-1185">Reference proteome</keyword>
<dbReference type="AlphaFoldDB" id="A0A4Q9Q446"/>
<feature type="non-terminal residue" evidence="2">
    <location>
        <position position="1"/>
    </location>
</feature>
<sequence>HDPKIARVAETSLVPIRSGAYTQYYSPLSPGARFPLFRSIHDPFHQSFLPNPYPSLPGLAERSEASSAGAERAVERLEPRLRRNLNQSSARSVWPCYATASDPNK</sequence>
<feature type="region of interest" description="Disordered" evidence="1">
    <location>
        <begin position="59"/>
        <end position="81"/>
    </location>
</feature>
<feature type="compositionally biased region" description="Basic and acidic residues" evidence="1">
    <location>
        <begin position="72"/>
        <end position="81"/>
    </location>
</feature>
<accession>A0A4Q9Q446</accession>
<evidence type="ECO:0000313" key="2">
    <source>
        <dbReference type="EMBL" id="TBU61949.1"/>
    </source>
</evidence>
<organism evidence="2 3">
    <name type="scientific">Dichomitus squalens</name>
    <dbReference type="NCBI Taxonomy" id="114155"/>
    <lineage>
        <taxon>Eukaryota</taxon>
        <taxon>Fungi</taxon>
        <taxon>Dikarya</taxon>
        <taxon>Basidiomycota</taxon>
        <taxon>Agaricomycotina</taxon>
        <taxon>Agaricomycetes</taxon>
        <taxon>Polyporales</taxon>
        <taxon>Polyporaceae</taxon>
        <taxon>Dichomitus</taxon>
    </lineage>
</organism>
<proteinExistence type="predicted"/>
<feature type="non-terminal residue" evidence="2">
    <location>
        <position position="105"/>
    </location>
</feature>
<protein>
    <submittedName>
        <fullName evidence="2">Uncharacterized protein</fullName>
    </submittedName>
</protein>
<dbReference type="Proteomes" id="UP000292082">
    <property type="component" value="Unassembled WGS sequence"/>
</dbReference>
<evidence type="ECO:0000313" key="3">
    <source>
        <dbReference type="Proteomes" id="UP000292082"/>
    </source>
</evidence>
<dbReference type="EMBL" id="ML145096">
    <property type="protein sequence ID" value="TBU61949.1"/>
    <property type="molecule type" value="Genomic_DNA"/>
</dbReference>
<gene>
    <name evidence="2" type="ORF">BD310DRAFT_154017</name>
</gene>